<feature type="chain" id="PRO_5047400981" description="Transglutaminase-like domain-containing protein" evidence="1">
    <location>
        <begin position="24"/>
        <end position="508"/>
    </location>
</feature>
<dbReference type="EMBL" id="BMJA01000001">
    <property type="protein sequence ID" value="GGA20432.1"/>
    <property type="molecule type" value="Genomic_DNA"/>
</dbReference>
<dbReference type="PANTHER" id="PTHR33490">
    <property type="entry name" value="BLR5614 PROTEIN-RELATED"/>
    <property type="match status" value="1"/>
</dbReference>
<proteinExistence type="predicted"/>
<feature type="domain" description="Transglutaminase-like" evidence="2">
    <location>
        <begin position="379"/>
        <end position="445"/>
    </location>
</feature>
<evidence type="ECO:0000256" key="1">
    <source>
        <dbReference type="SAM" id="SignalP"/>
    </source>
</evidence>
<dbReference type="Gene3D" id="3.10.620.30">
    <property type="match status" value="1"/>
</dbReference>
<dbReference type="SUPFAM" id="SSF54001">
    <property type="entry name" value="Cysteine proteinases"/>
    <property type="match status" value="1"/>
</dbReference>
<evidence type="ECO:0000313" key="3">
    <source>
        <dbReference type="EMBL" id="GGA20432.1"/>
    </source>
</evidence>
<evidence type="ECO:0000313" key="4">
    <source>
        <dbReference type="Proteomes" id="UP000620046"/>
    </source>
</evidence>
<sequence length="508" mass="55654">MRSRIAPLLLVSMLCLAPSPAKAAVDAASSETTWMTVLLNGHKIGHEEIQREQVGNTVTTTQTLVMTIERSHKAVPYINVSRSVETAAGVPISFTMTSMMSATQTKMEGTRLSDGSLQLVNTAGGQTLRSVTTWPEGAVLVEGQRMAMQAAIAHPGKQYHLVVYNQASQEPMDLQMQVIGNERVDLRNHVETLSHQREMLRGAENTQTVDLWLDAEGNIRKGSLFMLGRPMDMIVCSEACAEEPTQSLDMMNSSVVDSPRYITPDMLSDFLSYRVHVANHAIAMPFARTDEQTVIDLGNGEWRINVYRAKLDGQNPPTPADTQPNAWLQSDASEIRQLAAIAAGNAQSKRHIMGNLSAFVSRYLSQSGLDIGYASAVEVARDRRGDCAEYAVLLAALARAEDIPARVVVGMLYTDRYDNKDRVFVPHAWVTAWIDGRWRSFDPATTHFDTGHIALEIGDGNPWHYFNAADEFGSIQIDAVQTFPEIYDARGINAAAGSGDGGTLTGTR</sequence>
<dbReference type="PANTHER" id="PTHR33490:SF6">
    <property type="entry name" value="SLL1049 PROTEIN"/>
    <property type="match status" value="1"/>
</dbReference>
<keyword evidence="4" id="KW-1185">Reference proteome</keyword>
<dbReference type="InterPro" id="IPR038765">
    <property type="entry name" value="Papain-like_cys_pep_sf"/>
</dbReference>
<reference evidence="4" key="1">
    <citation type="journal article" date="2019" name="Int. J. Syst. Evol. Microbiol.">
        <title>The Global Catalogue of Microorganisms (GCM) 10K type strain sequencing project: providing services to taxonomists for standard genome sequencing and annotation.</title>
        <authorList>
            <consortium name="The Broad Institute Genomics Platform"/>
            <consortium name="The Broad Institute Genome Sequencing Center for Infectious Disease"/>
            <person name="Wu L."/>
            <person name="Ma J."/>
        </authorList>
    </citation>
    <scope>NUCLEOTIDE SEQUENCE [LARGE SCALE GENOMIC DNA]</scope>
    <source>
        <strain evidence="4">CGMCC 1.15439</strain>
    </source>
</reference>
<dbReference type="Pfam" id="PF01841">
    <property type="entry name" value="Transglut_core"/>
    <property type="match status" value="1"/>
</dbReference>
<accession>A0ABQ1FKY9</accession>
<evidence type="ECO:0000259" key="2">
    <source>
        <dbReference type="SMART" id="SM00460"/>
    </source>
</evidence>
<organism evidence="3 4">
    <name type="scientific">Dyella nitratireducens</name>
    <dbReference type="NCBI Taxonomy" id="1849580"/>
    <lineage>
        <taxon>Bacteria</taxon>
        <taxon>Pseudomonadati</taxon>
        <taxon>Pseudomonadota</taxon>
        <taxon>Gammaproteobacteria</taxon>
        <taxon>Lysobacterales</taxon>
        <taxon>Rhodanobacteraceae</taxon>
        <taxon>Dyella</taxon>
    </lineage>
</organism>
<dbReference type="RefSeq" id="WP_188792741.1">
    <property type="nucleotide sequence ID" value="NZ_BMJA01000001.1"/>
</dbReference>
<comment type="caution">
    <text evidence="3">The sequence shown here is derived from an EMBL/GenBank/DDBJ whole genome shotgun (WGS) entry which is preliminary data.</text>
</comment>
<name>A0ABQ1FKY9_9GAMM</name>
<gene>
    <name evidence="3" type="ORF">GCM10010981_05620</name>
</gene>
<dbReference type="InterPro" id="IPR002931">
    <property type="entry name" value="Transglutaminase-like"/>
</dbReference>
<feature type="signal peptide" evidence="1">
    <location>
        <begin position="1"/>
        <end position="23"/>
    </location>
</feature>
<protein>
    <recommendedName>
        <fullName evidence="2">Transglutaminase-like domain-containing protein</fullName>
    </recommendedName>
</protein>
<dbReference type="Proteomes" id="UP000620046">
    <property type="component" value="Unassembled WGS sequence"/>
</dbReference>
<dbReference type="SMART" id="SM00460">
    <property type="entry name" value="TGc"/>
    <property type="match status" value="1"/>
</dbReference>
<keyword evidence="1" id="KW-0732">Signal</keyword>